<evidence type="ECO:0000256" key="1">
    <source>
        <dbReference type="ARBA" id="ARBA00005350"/>
    </source>
</evidence>
<dbReference type="PANTHER" id="PTHR23248:SF9">
    <property type="entry name" value="PHOSPHOLIPID SCRAMBLASE"/>
    <property type="match status" value="1"/>
</dbReference>
<protein>
    <recommendedName>
        <fullName evidence="2">Phospholipid scramblase</fullName>
    </recommendedName>
</protein>
<evidence type="ECO:0000313" key="4">
    <source>
        <dbReference type="EMBL" id="KAH9842713.1"/>
    </source>
</evidence>
<dbReference type="PANTHER" id="PTHR23248">
    <property type="entry name" value="PHOSPHOLIPID SCRAMBLASE-RELATED"/>
    <property type="match status" value="1"/>
</dbReference>
<organism evidence="4 5">
    <name type="scientific">Rhodofomes roseus</name>
    <dbReference type="NCBI Taxonomy" id="34475"/>
    <lineage>
        <taxon>Eukaryota</taxon>
        <taxon>Fungi</taxon>
        <taxon>Dikarya</taxon>
        <taxon>Basidiomycota</taxon>
        <taxon>Agaricomycotina</taxon>
        <taxon>Agaricomycetes</taxon>
        <taxon>Polyporales</taxon>
        <taxon>Rhodofomes</taxon>
    </lineage>
</organism>
<evidence type="ECO:0000313" key="5">
    <source>
        <dbReference type="Proteomes" id="UP000814176"/>
    </source>
</evidence>
<feature type="region of interest" description="Disordered" evidence="3">
    <location>
        <begin position="73"/>
        <end position="129"/>
    </location>
</feature>
<feature type="compositionally biased region" description="Basic and acidic residues" evidence="3">
    <location>
        <begin position="96"/>
        <end position="111"/>
    </location>
</feature>
<proteinExistence type="inferred from homology"/>
<keyword evidence="5" id="KW-1185">Reference proteome</keyword>
<accession>A0ABQ8KVL1</accession>
<reference evidence="4 5" key="1">
    <citation type="journal article" date="2021" name="Environ. Microbiol.">
        <title>Gene family expansions and transcriptome signatures uncover fungal adaptations to wood decay.</title>
        <authorList>
            <person name="Hage H."/>
            <person name="Miyauchi S."/>
            <person name="Viragh M."/>
            <person name="Drula E."/>
            <person name="Min B."/>
            <person name="Chaduli D."/>
            <person name="Navarro D."/>
            <person name="Favel A."/>
            <person name="Norest M."/>
            <person name="Lesage-Meessen L."/>
            <person name="Balint B."/>
            <person name="Merenyi Z."/>
            <person name="de Eugenio L."/>
            <person name="Morin E."/>
            <person name="Martinez A.T."/>
            <person name="Baldrian P."/>
            <person name="Stursova M."/>
            <person name="Martinez M.J."/>
            <person name="Novotny C."/>
            <person name="Magnuson J.K."/>
            <person name="Spatafora J.W."/>
            <person name="Maurice S."/>
            <person name="Pangilinan J."/>
            <person name="Andreopoulos W."/>
            <person name="LaButti K."/>
            <person name="Hundley H."/>
            <person name="Na H."/>
            <person name="Kuo A."/>
            <person name="Barry K."/>
            <person name="Lipzen A."/>
            <person name="Henrissat B."/>
            <person name="Riley R."/>
            <person name="Ahrendt S."/>
            <person name="Nagy L.G."/>
            <person name="Grigoriev I.V."/>
            <person name="Martin F."/>
            <person name="Rosso M.N."/>
        </authorList>
    </citation>
    <scope>NUCLEOTIDE SEQUENCE [LARGE SCALE GENOMIC DNA]</scope>
    <source>
        <strain evidence="4 5">CIRM-BRFM 1785</strain>
    </source>
</reference>
<dbReference type="GeneID" id="72003112"/>
<gene>
    <name evidence="4" type="ORF">C8Q71DRAFT_734044</name>
</gene>
<dbReference type="Pfam" id="PF03803">
    <property type="entry name" value="Scramblase"/>
    <property type="match status" value="1"/>
</dbReference>
<comment type="caution">
    <text evidence="4">The sequence shown here is derived from an EMBL/GenBank/DDBJ whole genome shotgun (WGS) entry which is preliminary data.</text>
</comment>
<name>A0ABQ8KVL1_9APHY</name>
<dbReference type="RefSeq" id="XP_047783760.1">
    <property type="nucleotide sequence ID" value="XM_047922380.1"/>
</dbReference>
<comment type="similarity">
    <text evidence="1 2">Belongs to the phospholipid scramblase family.</text>
</comment>
<dbReference type="InterPro" id="IPR005552">
    <property type="entry name" value="Scramblase"/>
</dbReference>
<evidence type="ECO:0000256" key="3">
    <source>
        <dbReference type="SAM" id="MobiDB-lite"/>
    </source>
</evidence>
<evidence type="ECO:0000256" key="2">
    <source>
        <dbReference type="RuleBase" id="RU363116"/>
    </source>
</evidence>
<sequence length="399" mass="45646">MWLRLRGHVRRLPRVRALELASAPYATHASSCTPYATMTALARSTSLLLNLPRTPSVLRPLVSSRAYALSRFPERGTGASRQRPRVTPLRASSSRDPNEFKGSSYEDRPSSEESPLWDESQRGPFSDPEDGLKRLLLGHEELVVTRQIEMLNIFMGFEQTNRYVITNTKDEVLGYIAEEPRGLFAAFGRQIFRTHRPFRAVVMDPYGTPVLWVRRPFAWINSRMFVQRLKDYNTYTPEGEPVLDTFGEVQQSWHPWRRRYDLFLRESTQRILSVASEAQPEPDIEVFTQLAKIDEGFLAWDFFLRDARVQEIASIRRAFRGFGRELFTDTGQYFVRFSSLPPDPEDPTPQAPYVVRDLNLEERALVLAMSVNVDFDYFSHHSSGGGPGVGLWSFSGGGD</sequence>
<dbReference type="EMBL" id="JADCUA010000002">
    <property type="protein sequence ID" value="KAH9842713.1"/>
    <property type="molecule type" value="Genomic_DNA"/>
</dbReference>
<dbReference type="Proteomes" id="UP000814176">
    <property type="component" value="Unassembled WGS sequence"/>
</dbReference>